<dbReference type="RefSeq" id="WP_258123555.1">
    <property type="nucleotide sequence ID" value="NZ_CP062229.1"/>
</dbReference>
<gene>
    <name evidence="1" type="ORF">IHQ72_17275</name>
</gene>
<dbReference type="Proteomes" id="UP001058098">
    <property type="component" value="Chromosome"/>
</dbReference>
<organism evidence="1 2">
    <name type="scientific">Mesorhizobium onobrychidis</name>
    <dbReference type="NCBI Taxonomy" id="2775404"/>
    <lineage>
        <taxon>Bacteria</taxon>
        <taxon>Pseudomonadati</taxon>
        <taxon>Pseudomonadota</taxon>
        <taxon>Alphaproteobacteria</taxon>
        <taxon>Hyphomicrobiales</taxon>
        <taxon>Phyllobacteriaceae</taxon>
        <taxon>Mesorhizobium</taxon>
    </lineage>
</organism>
<dbReference type="EMBL" id="CP062229">
    <property type="protein sequence ID" value="UVC18662.1"/>
    <property type="molecule type" value="Genomic_DNA"/>
</dbReference>
<name>A0ABY5R7P4_9HYPH</name>
<evidence type="ECO:0000313" key="2">
    <source>
        <dbReference type="Proteomes" id="UP001058098"/>
    </source>
</evidence>
<accession>A0ABY5R7P4</accession>
<protein>
    <submittedName>
        <fullName evidence="1">Uncharacterized protein</fullName>
    </submittedName>
</protein>
<keyword evidence="2" id="KW-1185">Reference proteome</keyword>
<reference evidence="1" key="1">
    <citation type="submission" date="2020-09" db="EMBL/GenBank/DDBJ databases">
        <title>Rhizobia associated with sainfoin plants.</title>
        <authorList>
            <person name="Asharfi S."/>
            <person name="Kuzmanovic N."/>
            <person name="Bunk B."/>
            <person name="Sproeer C."/>
            <person name="Becker M."/>
            <person name="Thuenen T."/>
        </authorList>
    </citation>
    <scope>NUCLEOTIDE SEQUENCE</scope>
    <source>
        <strain evidence="1">OM4</strain>
    </source>
</reference>
<proteinExistence type="predicted"/>
<sequence length="66" mass="7060">MCFCFDGDNAVAAYRPDDCRERLPATRAVVCLPVASHSEPGAAVGSLEPIDAEHVRDLAVALVPMY</sequence>
<evidence type="ECO:0000313" key="1">
    <source>
        <dbReference type="EMBL" id="UVC18662.1"/>
    </source>
</evidence>